<name>A0ABV6Z303_UNCC1</name>
<dbReference type="Pfam" id="PF13598">
    <property type="entry name" value="DUF4139"/>
    <property type="match status" value="1"/>
</dbReference>
<dbReference type="PANTHER" id="PTHR31005">
    <property type="entry name" value="DUF4139 DOMAIN-CONTAINING PROTEIN"/>
    <property type="match status" value="1"/>
</dbReference>
<comment type="caution">
    <text evidence="3">The sequence shown here is derived from an EMBL/GenBank/DDBJ whole genome shotgun (WGS) entry which is preliminary data.</text>
</comment>
<reference evidence="3 4" key="1">
    <citation type="submission" date="2024-09" db="EMBL/GenBank/DDBJ databases">
        <title>Laminarin stimulates single cell rates of sulfate reduction while oxygen inhibits transcriptomic activity in coastal marine sediment.</title>
        <authorList>
            <person name="Lindsay M."/>
            <person name="Orcutt B."/>
            <person name="Emerson D."/>
            <person name="Stepanauskas R."/>
            <person name="D'Angelo T."/>
        </authorList>
    </citation>
    <scope>NUCLEOTIDE SEQUENCE [LARGE SCALE GENOMIC DNA]</scope>
    <source>
        <strain evidence="3">SAG AM-311-K15</strain>
    </source>
</reference>
<dbReference type="EMBL" id="JBHPBY010000372">
    <property type="protein sequence ID" value="MFC1852821.1"/>
    <property type="molecule type" value="Genomic_DNA"/>
</dbReference>
<accession>A0ABV6Z303</accession>
<feature type="region of interest" description="Disordered" evidence="1">
    <location>
        <begin position="317"/>
        <end position="340"/>
    </location>
</feature>
<evidence type="ECO:0000313" key="4">
    <source>
        <dbReference type="Proteomes" id="UP001594351"/>
    </source>
</evidence>
<gene>
    <name evidence="3" type="ORF">ACFL27_21700</name>
</gene>
<proteinExistence type="predicted"/>
<evidence type="ECO:0000313" key="3">
    <source>
        <dbReference type="EMBL" id="MFC1852821.1"/>
    </source>
</evidence>
<protein>
    <submittedName>
        <fullName evidence="3">Mucoidy inhibitor MuiA family protein</fullName>
    </submittedName>
</protein>
<keyword evidence="4" id="KW-1185">Reference proteome</keyword>
<sequence length="527" mass="59994">MTMKSDHRLLPNEVSAEVEIVEIPITKVSVSEDRAEILRTAHVSWKKGRHALFVTNITIFAYDESLRSSLQGAAAPTIGNSRLLRWYVAPQSDHSQKEQIFLEKLDSLSNQFYTMIDSDTLAKHQANALHKAFAAAGESILRQICHHNAQPEVYQERINHLFDRYAELLQKSKDWRFSFRDLIEEIQILVREADEDPGVIRKLAGVLLNYEAQEAGEGLLKISYEVPCAQWRPLHEAHLGETTAQGEKVTLITHGVVWQNAGEDWKDVELTLSTARPSLGLEMQLPKQDFLKLRPKTEEERRQVRVALRDQLIQDTGLSEEQSPAVPDDGGQTQIYSPQGKVTIPADGRPYFVELSRLESDCSSSLVASPELSDRVFLRSELKAQNKPLLAGQIKLYRQGGYVGQGFLNFVGPAEPFHLYWGSEDFIQLVRWLDEHAEKGGMLTKPKKFFTVNVLARNLKNETVKFLLQERIPVSELEQVVINIDQLPRNVKPDKDGFVKVEVSLQPQSEQKFVFKYHYVMDKNVVM</sequence>
<dbReference type="PANTHER" id="PTHR31005:SF8">
    <property type="entry name" value="DUF4139 DOMAIN-CONTAINING PROTEIN"/>
    <property type="match status" value="1"/>
</dbReference>
<dbReference type="InterPro" id="IPR037291">
    <property type="entry name" value="DUF4139"/>
</dbReference>
<feature type="domain" description="DUF4139" evidence="2">
    <location>
        <begin position="220"/>
        <end position="518"/>
    </location>
</feature>
<evidence type="ECO:0000256" key="1">
    <source>
        <dbReference type="SAM" id="MobiDB-lite"/>
    </source>
</evidence>
<dbReference type="NCBIfam" id="TIGR02231">
    <property type="entry name" value="mucoidy inhibitor MuiA family protein"/>
    <property type="match status" value="1"/>
</dbReference>
<evidence type="ECO:0000259" key="2">
    <source>
        <dbReference type="Pfam" id="PF13598"/>
    </source>
</evidence>
<dbReference type="InterPro" id="IPR011935">
    <property type="entry name" value="CHP02231"/>
</dbReference>
<organism evidence="3 4">
    <name type="scientific">candidate division CSSED10-310 bacterium</name>
    <dbReference type="NCBI Taxonomy" id="2855610"/>
    <lineage>
        <taxon>Bacteria</taxon>
        <taxon>Bacteria division CSSED10-310</taxon>
    </lineage>
</organism>
<dbReference type="Proteomes" id="UP001594351">
    <property type="component" value="Unassembled WGS sequence"/>
</dbReference>